<proteinExistence type="predicted"/>
<comment type="caution">
    <text evidence="1">The sequence shown here is derived from an EMBL/GenBank/DDBJ whole genome shotgun (WGS) entry which is preliminary data.</text>
</comment>
<dbReference type="EMBL" id="JNBR01002882">
    <property type="protein sequence ID" value="OQR80684.1"/>
    <property type="molecule type" value="Genomic_DNA"/>
</dbReference>
<evidence type="ECO:0008006" key="3">
    <source>
        <dbReference type="Google" id="ProtNLM"/>
    </source>
</evidence>
<evidence type="ECO:0000313" key="2">
    <source>
        <dbReference type="Proteomes" id="UP000243579"/>
    </source>
</evidence>
<keyword evidence="2" id="KW-1185">Reference proteome</keyword>
<name>A0A1V9Y4P6_ACHHY</name>
<sequence>MRVPDLPGCIGFVDGTLLPLENKPCKHGEDYYTRKSIHAINGRFQSLKAIRYRLADRKSMVKILRFISAAIIVHNILVAVKIPEGWMAADSECDEEDDEPGNAWSDGQALVALGQARRDQLHKFM</sequence>
<dbReference type="Proteomes" id="UP000243579">
    <property type="component" value="Unassembled WGS sequence"/>
</dbReference>
<dbReference type="OrthoDB" id="2445244at2759"/>
<protein>
    <recommendedName>
        <fullName evidence="3">DDE Tnp4 domain-containing protein</fullName>
    </recommendedName>
</protein>
<organism evidence="1 2">
    <name type="scientific">Achlya hypogyna</name>
    <name type="common">Oomycete</name>
    <name type="synonym">Protoachlya hypogyna</name>
    <dbReference type="NCBI Taxonomy" id="1202772"/>
    <lineage>
        <taxon>Eukaryota</taxon>
        <taxon>Sar</taxon>
        <taxon>Stramenopiles</taxon>
        <taxon>Oomycota</taxon>
        <taxon>Saprolegniomycetes</taxon>
        <taxon>Saprolegniales</taxon>
        <taxon>Achlyaceae</taxon>
        <taxon>Achlya</taxon>
    </lineage>
</organism>
<gene>
    <name evidence="1" type="ORF">ACHHYP_20863</name>
</gene>
<dbReference type="AlphaFoldDB" id="A0A1V9Y4P6"/>
<accession>A0A1V9Y4P6</accession>
<evidence type="ECO:0000313" key="1">
    <source>
        <dbReference type="EMBL" id="OQR80684.1"/>
    </source>
</evidence>
<reference evidence="1 2" key="1">
    <citation type="journal article" date="2014" name="Genome Biol. Evol.">
        <title>The secreted proteins of Achlya hypogyna and Thraustotheca clavata identify the ancestral oomycete secretome and reveal gene acquisitions by horizontal gene transfer.</title>
        <authorList>
            <person name="Misner I."/>
            <person name="Blouin N."/>
            <person name="Leonard G."/>
            <person name="Richards T.A."/>
            <person name="Lane C.E."/>
        </authorList>
    </citation>
    <scope>NUCLEOTIDE SEQUENCE [LARGE SCALE GENOMIC DNA]</scope>
    <source>
        <strain evidence="1 2">ATCC 48635</strain>
    </source>
</reference>